<protein>
    <submittedName>
        <fullName evidence="1">Uncharacterized protein</fullName>
    </submittedName>
</protein>
<dbReference type="RefSeq" id="WP_091144521.1">
    <property type="nucleotide sequence ID" value="NZ_FMVF01000012.1"/>
</dbReference>
<keyword evidence="2" id="KW-1185">Reference proteome</keyword>
<gene>
    <name evidence="1" type="ORF">SAMN02927903_02524</name>
</gene>
<reference evidence="1 2" key="1">
    <citation type="submission" date="2016-10" db="EMBL/GenBank/DDBJ databases">
        <authorList>
            <person name="de Groot N.N."/>
        </authorList>
    </citation>
    <scope>NUCLEOTIDE SEQUENCE [LARGE SCALE GENOMIC DNA]</scope>
    <source>
        <strain evidence="1 2">CGMCC 1.7031</strain>
    </source>
</reference>
<evidence type="ECO:0000313" key="2">
    <source>
        <dbReference type="Proteomes" id="UP000199354"/>
    </source>
</evidence>
<organism evidence="1 2">
    <name type="scientific">Flavobacterium caeni</name>
    <dbReference type="NCBI Taxonomy" id="490189"/>
    <lineage>
        <taxon>Bacteria</taxon>
        <taxon>Pseudomonadati</taxon>
        <taxon>Bacteroidota</taxon>
        <taxon>Flavobacteriia</taxon>
        <taxon>Flavobacteriales</taxon>
        <taxon>Flavobacteriaceae</taxon>
        <taxon>Flavobacterium</taxon>
    </lineage>
</organism>
<evidence type="ECO:0000313" key="1">
    <source>
        <dbReference type="EMBL" id="SCY82983.1"/>
    </source>
</evidence>
<dbReference type="AlphaFoldDB" id="A0A1G5J3R0"/>
<dbReference type="EMBL" id="FMVF01000012">
    <property type="protein sequence ID" value="SCY82983.1"/>
    <property type="molecule type" value="Genomic_DNA"/>
</dbReference>
<proteinExistence type="predicted"/>
<name>A0A1G5J3R0_9FLAO</name>
<accession>A0A1G5J3R0</accession>
<sequence length="265" mass="28227">MTRAIAGYSTLANGRGVYGQATAANGAGVQGGTNQGNAFGLWGFNTSASGTGSNGAGNNQISTYLTAGSGGSFSGLYTGVFGFVSSITIDPSSGGLFQDEFDNQWDVAHWDGFGYYKIIGPGAVSTIVEDINNQKVVMHCTETPENLFEDYGTGQLVNGRVTIAIDPTFAKNILVDEQHPLKVFVQLEGDCNGVYVTNKSAHSFEVVELQSGLSNTLFSYSIVATRGSETYTAPNGQTRTARYDRRFEKAPQVKQRASLKAELNH</sequence>
<dbReference type="OrthoDB" id="1430919at2"/>
<dbReference type="Proteomes" id="UP000199354">
    <property type="component" value="Unassembled WGS sequence"/>
</dbReference>
<dbReference type="STRING" id="490189.SAMN02927903_02524"/>